<accession>A0AAE1DKI1</accession>
<dbReference type="PANTHER" id="PTHR46105:SF28">
    <property type="entry name" value="ZINC FINGER PROTEIN 37-LIKE"/>
    <property type="match status" value="1"/>
</dbReference>
<dbReference type="FunFam" id="3.30.160.60:FF:002343">
    <property type="entry name" value="Zinc finger protein 33A"/>
    <property type="match status" value="1"/>
</dbReference>
<name>A0AAE1DKI1_9GAST</name>
<evidence type="ECO:0000256" key="3">
    <source>
        <dbReference type="ARBA" id="ARBA00022737"/>
    </source>
</evidence>
<gene>
    <name evidence="10" type="ORF">RRG08_049243</name>
</gene>
<keyword evidence="4 7" id="KW-0863">Zinc-finger</keyword>
<dbReference type="Proteomes" id="UP001283361">
    <property type="component" value="Unassembled WGS sequence"/>
</dbReference>
<dbReference type="InterPro" id="IPR050457">
    <property type="entry name" value="ZnFinger_BTB_dom_contain"/>
</dbReference>
<feature type="compositionally biased region" description="Basic and acidic residues" evidence="8">
    <location>
        <begin position="463"/>
        <end position="478"/>
    </location>
</feature>
<feature type="domain" description="C2H2-type" evidence="9">
    <location>
        <begin position="163"/>
        <end position="190"/>
    </location>
</feature>
<dbReference type="EMBL" id="JAWDGP010003606">
    <property type="protein sequence ID" value="KAK3772753.1"/>
    <property type="molecule type" value="Genomic_DNA"/>
</dbReference>
<feature type="compositionally biased region" description="Polar residues" evidence="8">
    <location>
        <begin position="397"/>
        <end position="409"/>
    </location>
</feature>
<dbReference type="SUPFAM" id="SSF57667">
    <property type="entry name" value="beta-beta-alpha zinc fingers"/>
    <property type="match status" value="2"/>
</dbReference>
<organism evidence="10 11">
    <name type="scientific">Elysia crispata</name>
    <name type="common">lettuce slug</name>
    <dbReference type="NCBI Taxonomy" id="231223"/>
    <lineage>
        <taxon>Eukaryota</taxon>
        <taxon>Metazoa</taxon>
        <taxon>Spiralia</taxon>
        <taxon>Lophotrochozoa</taxon>
        <taxon>Mollusca</taxon>
        <taxon>Gastropoda</taxon>
        <taxon>Heterobranchia</taxon>
        <taxon>Euthyneura</taxon>
        <taxon>Panpulmonata</taxon>
        <taxon>Sacoglossa</taxon>
        <taxon>Placobranchoidea</taxon>
        <taxon>Plakobranchidae</taxon>
        <taxon>Elysia</taxon>
    </lineage>
</organism>
<feature type="region of interest" description="Disordered" evidence="8">
    <location>
        <begin position="295"/>
        <end position="373"/>
    </location>
</feature>
<evidence type="ECO:0000256" key="2">
    <source>
        <dbReference type="ARBA" id="ARBA00022723"/>
    </source>
</evidence>
<keyword evidence="5" id="KW-0862">Zinc</keyword>
<dbReference type="FunFam" id="3.30.160.60:FF:000100">
    <property type="entry name" value="Zinc finger 45-like"/>
    <property type="match status" value="1"/>
</dbReference>
<evidence type="ECO:0000256" key="4">
    <source>
        <dbReference type="ARBA" id="ARBA00022771"/>
    </source>
</evidence>
<evidence type="ECO:0000259" key="9">
    <source>
        <dbReference type="PROSITE" id="PS50157"/>
    </source>
</evidence>
<feature type="region of interest" description="Disordered" evidence="8">
    <location>
        <begin position="444"/>
        <end position="505"/>
    </location>
</feature>
<evidence type="ECO:0000256" key="5">
    <source>
        <dbReference type="ARBA" id="ARBA00022833"/>
    </source>
</evidence>
<dbReference type="GO" id="GO:0008270">
    <property type="term" value="F:zinc ion binding"/>
    <property type="evidence" value="ECO:0007669"/>
    <property type="project" value="UniProtKB-KW"/>
</dbReference>
<feature type="region of interest" description="Disordered" evidence="8">
    <location>
        <begin position="43"/>
        <end position="114"/>
    </location>
</feature>
<dbReference type="GO" id="GO:0000981">
    <property type="term" value="F:DNA-binding transcription factor activity, RNA polymerase II-specific"/>
    <property type="evidence" value="ECO:0007669"/>
    <property type="project" value="TreeGrafter"/>
</dbReference>
<dbReference type="SMART" id="SM00355">
    <property type="entry name" value="ZnF_C2H2"/>
    <property type="match status" value="6"/>
</dbReference>
<dbReference type="PROSITE" id="PS50157">
    <property type="entry name" value="ZINC_FINGER_C2H2_2"/>
    <property type="match status" value="4"/>
</dbReference>
<proteinExistence type="predicted"/>
<dbReference type="GO" id="GO:0005634">
    <property type="term" value="C:nucleus"/>
    <property type="evidence" value="ECO:0007669"/>
    <property type="project" value="UniProtKB-SubCell"/>
</dbReference>
<evidence type="ECO:0000256" key="7">
    <source>
        <dbReference type="PROSITE-ProRule" id="PRU00042"/>
    </source>
</evidence>
<sequence length="647" mass="71083">MDSYEALMSNPMANSYQMTHQNNFPQFSDSSGYGHLSEMSNSFTDSPRSMGGGMVGLRGPFSSTPSSSSYGSLPSNSSTSFSMPYDPPSIQQQPQQHQMHNGGGGGVGQTHSMQMPPMSQIPHASPAPTSNKTIHSCTYCGLVLSSANALIEHKRIHTGDRPFGCHICGKRFTQKAHLNIHKRTHTGEKPYACNICNKRFAQSSHLVSHKRIHTGEKPFVCGICHIGFTQKQRLDAHLKKHLLQGGLQGGPEEMVRIMASGTKVEHSNKGRPPVADENFMHMMGHGMPYIKQEVGHEEDENGQDRRSSTNGNFSQSQTSTSGEGHSGSNLYDSDEAKGEKSDDEDRENGLDELKREGEADKTSYPSFSSEGMFLHPSGYVAYGGIEESEESGYHGQGLQQTESANQQGASRRKPAVVRKLPMESPSNAEPGNPEVAEGVNHFQRFSPLQSGPGTALGSTSEMEDFHDQGETVDDKNDPPYHGNSSCKPNTPGMMTRRASMPQQDQQDSKYPLERNLNAIGSQYPYHAGTNGMERDISAVPRETLSYSSPRVSAESGSAVGGAGGEHIKVNNRVSLVNFTAEELLTHLMKRDDIHKCTFCCIIFQDAAMYHIHRNMHDRSDLRRCNMCGKMLADKYDFTAHFLSMHKS</sequence>
<dbReference type="PANTHER" id="PTHR46105">
    <property type="entry name" value="AGAP004733-PA"/>
    <property type="match status" value="1"/>
</dbReference>
<feature type="domain" description="C2H2-type" evidence="9">
    <location>
        <begin position="191"/>
        <end position="218"/>
    </location>
</feature>
<keyword evidence="3" id="KW-0677">Repeat</keyword>
<evidence type="ECO:0000256" key="6">
    <source>
        <dbReference type="ARBA" id="ARBA00023242"/>
    </source>
</evidence>
<dbReference type="Pfam" id="PF00096">
    <property type="entry name" value="zf-C2H2"/>
    <property type="match status" value="2"/>
</dbReference>
<dbReference type="GO" id="GO:0000978">
    <property type="term" value="F:RNA polymerase II cis-regulatory region sequence-specific DNA binding"/>
    <property type="evidence" value="ECO:0007669"/>
    <property type="project" value="TreeGrafter"/>
</dbReference>
<keyword evidence="6" id="KW-0539">Nucleus</keyword>
<feature type="compositionally biased region" description="Polar residues" evidence="8">
    <location>
        <begin position="308"/>
        <end position="331"/>
    </location>
</feature>
<evidence type="ECO:0000256" key="8">
    <source>
        <dbReference type="SAM" id="MobiDB-lite"/>
    </source>
</evidence>
<feature type="compositionally biased region" description="Polar residues" evidence="8">
    <location>
        <begin position="446"/>
        <end position="460"/>
    </location>
</feature>
<feature type="compositionally biased region" description="Low complexity" evidence="8">
    <location>
        <begin position="91"/>
        <end position="100"/>
    </location>
</feature>
<keyword evidence="11" id="KW-1185">Reference proteome</keyword>
<protein>
    <recommendedName>
        <fullName evidence="9">C2H2-type domain-containing protein</fullName>
    </recommendedName>
</protein>
<dbReference type="Gene3D" id="3.30.160.60">
    <property type="entry name" value="Classic Zinc Finger"/>
    <property type="match status" value="4"/>
</dbReference>
<feature type="region of interest" description="Disordered" evidence="8">
    <location>
        <begin position="261"/>
        <end position="280"/>
    </location>
</feature>
<evidence type="ECO:0000313" key="10">
    <source>
        <dbReference type="EMBL" id="KAK3772753.1"/>
    </source>
</evidence>
<keyword evidence="2" id="KW-0479">Metal-binding</keyword>
<dbReference type="InterPro" id="IPR036236">
    <property type="entry name" value="Znf_C2H2_sf"/>
</dbReference>
<comment type="caution">
    <text evidence="10">The sequence shown here is derived from an EMBL/GenBank/DDBJ whole genome shotgun (WGS) entry which is preliminary data.</text>
</comment>
<feature type="compositionally biased region" description="Low complexity" evidence="8">
    <location>
        <begin position="62"/>
        <end position="80"/>
    </location>
</feature>
<dbReference type="FunFam" id="3.30.160.60:FF:000512">
    <property type="entry name" value="zinc finger protein 197 isoform X1"/>
    <property type="match status" value="1"/>
</dbReference>
<reference evidence="10" key="1">
    <citation type="journal article" date="2023" name="G3 (Bethesda)">
        <title>A reference genome for the long-term kleptoplast-retaining sea slug Elysia crispata morphotype clarki.</title>
        <authorList>
            <person name="Eastman K.E."/>
            <person name="Pendleton A.L."/>
            <person name="Shaikh M.A."/>
            <person name="Suttiyut T."/>
            <person name="Ogas R."/>
            <person name="Tomko P."/>
            <person name="Gavelis G."/>
            <person name="Widhalm J.R."/>
            <person name="Wisecaver J.H."/>
        </authorList>
    </citation>
    <scope>NUCLEOTIDE SEQUENCE</scope>
    <source>
        <strain evidence="10">ECLA1</strain>
    </source>
</reference>
<comment type="subcellular location">
    <subcellularLocation>
        <location evidence="1">Nucleus</location>
    </subcellularLocation>
</comment>
<feature type="domain" description="C2H2-type" evidence="9">
    <location>
        <begin position="135"/>
        <end position="162"/>
    </location>
</feature>
<dbReference type="AlphaFoldDB" id="A0AAE1DKI1"/>
<evidence type="ECO:0000313" key="11">
    <source>
        <dbReference type="Proteomes" id="UP001283361"/>
    </source>
</evidence>
<dbReference type="PROSITE" id="PS00028">
    <property type="entry name" value="ZINC_FINGER_C2H2_1"/>
    <property type="match status" value="6"/>
</dbReference>
<feature type="domain" description="C2H2-type" evidence="9">
    <location>
        <begin position="219"/>
        <end position="241"/>
    </location>
</feature>
<evidence type="ECO:0000256" key="1">
    <source>
        <dbReference type="ARBA" id="ARBA00004123"/>
    </source>
</evidence>
<feature type="compositionally biased region" description="Basic and acidic residues" evidence="8">
    <location>
        <begin position="347"/>
        <end position="361"/>
    </location>
</feature>
<feature type="region of interest" description="Disordered" evidence="8">
    <location>
        <begin position="390"/>
        <end position="416"/>
    </location>
</feature>
<dbReference type="InterPro" id="IPR013087">
    <property type="entry name" value="Znf_C2H2_type"/>
</dbReference>